<keyword evidence="2" id="KW-1185">Reference proteome</keyword>
<dbReference type="Proteomes" id="UP000318017">
    <property type="component" value="Chromosome"/>
</dbReference>
<dbReference type="RefSeq" id="WP_145075167.1">
    <property type="nucleotide sequence ID" value="NZ_CP036298.1"/>
</dbReference>
<sequence length="225" mass="24816">MLELDRKPLSVIQADASLFAGRLGIDIETDFGAIALDNIPVPDVSDFTALLDYRIRIPNCHEYNYEDPLLRPWFSTEMGYSDVNRLDTSLRLRDDRLLSVTIDLSTSETEGSLPQNLRGSLLANCSPVDSTQLLTFSGPIPIRFAESYLPILGLPSLPSNATLKHVTSAFGKPDHTGGSANSKHGSVPAWIRYTLPSCYLRFQIEGELISIFTIMSLSDPPCDLL</sequence>
<dbReference type="EMBL" id="CP036298">
    <property type="protein sequence ID" value="QDV22901.1"/>
    <property type="molecule type" value="Genomic_DNA"/>
</dbReference>
<accession>A0A518G2S2</accession>
<dbReference type="OrthoDB" id="268522at2"/>
<reference evidence="1 2" key="1">
    <citation type="submission" date="2019-02" db="EMBL/GenBank/DDBJ databases">
        <title>Deep-cultivation of Planctomycetes and their phenomic and genomic characterization uncovers novel biology.</title>
        <authorList>
            <person name="Wiegand S."/>
            <person name="Jogler M."/>
            <person name="Boedeker C."/>
            <person name="Pinto D."/>
            <person name="Vollmers J."/>
            <person name="Rivas-Marin E."/>
            <person name="Kohn T."/>
            <person name="Peeters S.H."/>
            <person name="Heuer A."/>
            <person name="Rast P."/>
            <person name="Oberbeckmann S."/>
            <person name="Bunk B."/>
            <person name="Jeske O."/>
            <person name="Meyerdierks A."/>
            <person name="Storesund J.E."/>
            <person name="Kallscheuer N."/>
            <person name="Luecker S."/>
            <person name="Lage O.M."/>
            <person name="Pohl T."/>
            <person name="Merkel B.J."/>
            <person name="Hornburger P."/>
            <person name="Mueller R.-W."/>
            <person name="Bruemmer F."/>
            <person name="Labrenz M."/>
            <person name="Spormann A.M."/>
            <person name="Op den Camp H."/>
            <person name="Overmann J."/>
            <person name="Amann R."/>
            <person name="Jetten M.S.M."/>
            <person name="Mascher T."/>
            <person name="Medema M.H."/>
            <person name="Devos D.P."/>
            <person name="Kaster A.-K."/>
            <person name="Ovreas L."/>
            <person name="Rohde M."/>
            <person name="Galperin M.Y."/>
            <person name="Jogler C."/>
        </authorList>
    </citation>
    <scope>NUCLEOTIDE SEQUENCE [LARGE SCALE GENOMIC DNA]</scope>
    <source>
        <strain evidence="1 2">Q31a</strain>
    </source>
</reference>
<proteinExistence type="predicted"/>
<gene>
    <name evidence="1" type="ORF">Q31a_11940</name>
</gene>
<protein>
    <submittedName>
        <fullName evidence="1">Uncharacterized protein</fullName>
    </submittedName>
</protein>
<name>A0A518G2S2_9BACT</name>
<dbReference type="KEGG" id="ahel:Q31a_11940"/>
<evidence type="ECO:0000313" key="1">
    <source>
        <dbReference type="EMBL" id="QDV22901.1"/>
    </source>
</evidence>
<organism evidence="1 2">
    <name type="scientific">Aureliella helgolandensis</name>
    <dbReference type="NCBI Taxonomy" id="2527968"/>
    <lineage>
        <taxon>Bacteria</taxon>
        <taxon>Pseudomonadati</taxon>
        <taxon>Planctomycetota</taxon>
        <taxon>Planctomycetia</taxon>
        <taxon>Pirellulales</taxon>
        <taxon>Pirellulaceae</taxon>
        <taxon>Aureliella</taxon>
    </lineage>
</organism>
<evidence type="ECO:0000313" key="2">
    <source>
        <dbReference type="Proteomes" id="UP000318017"/>
    </source>
</evidence>
<dbReference type="AlphaFoldDB" id="A0A518G2S2"/>